<evidence type="ECO:0000313" key="4">
    <source>
        <dbReference type="Proteomes" id="UP001302978"/>
    </source>
</evidence>
<sequence>MTPKDNKSETKQTSARAAAAAAPASSMTVCPECGKETDKTVRNVCPECFGKKLNLFDLPEVLHARVCQRCGAHYYKSKWEDMGTPDEVAMLTAEEHLAIPDGIENITVGMHPVARSPYIYDVLVDVEGDVDGVTYYKNGKVEVRIKREACEMCSRRAGGYFEGIIQIRANNRTPTKEEITECLKLVEESMMAQLKKGDKLAFVTDTMTFKDGADVYIGSSKAGKHVCKHIIEVLGGTVAESYTLAGMKDGKDIYRTTFAMKLPEYKKGDVVYFEDKVIEIKNCGKRVTGINLMNSSNFFIDGEHFKNTKLLGNTADAQEAVLVAIEEHGIQILDPVTFETVTIQKPMGFNALPGSEIKVFKTEYGIFAL</sequence>
<feature type="region of interest" description="Disordered" evidence="1">
    <location>
        <begin position="1"/>
        <end position="20"/>
    </location>
</feature>
<dbReference type="GO" id="GO:0043023">
    <property type="term" value="F:ribosomal large subunit binding"/>
    <property type="evidence" value="ECO:0007669"/>
    <property type="project" value="InterPro"/>
</dbReference>
<evidence type="ECO:0000256" key="1">
    <source>
        <dbReference type="SAM" id="MobiDB-lite"/>
    </source>
</evidence>
<dbReference type="GeneID" id="85194558"/>
<dbReference type="EMBL" id="CP131059">
    <property type="protein sequence ID" value="WNY22841.1"/>
    <property type="molecule type" value="Genomic_DNA"/>
</dbReference>
<dbReference type="PANTHER" id="PTHR12746">
    <property type="entry name" value="NONSENSE-MEDIATED MRNA DECAY PROTEIN 3"/>
    <property type="match status" value="1"/>
</dbReference>
<protein>
    <recommendedName>
        <fullName evidence="2">Nmd3 N-terminal domain-containing protein</fullName>
    </recommendedName>
</protein>
<dbReference type="GO" id="GO:0005737">
    <property type="term" value="C:cytoplasm"/>
    <property type="evidence" value="ECO:0007669"/>
    <property type="project" value="TreeGrafter"/>
</dbReference>
<feature type="domain" description="Nmd3 N-terminal" evidence="2">
    <location>
        <begin position="30"/>
        <end position="262"/>
    </location>
</feature>
<name>A0AA96UY94_9EURY</name>
<dbReference type="Pfam" id="PF04981">
    <property type="entry name" value="NMD3"/>
    <property type="match status" value="1"/>
</dbReference>
<proteinExistence type="predicted"/>
<dbReference type="InterPro" id="IPR007064">
    <property type="entry name" value="Nmd3_N"/>
</dbReference>
<gene>
    <name evidence="3" type="ORF">MmiHf6_01260</name>
</gene>
<dbReference type="Proteomes" id="UP001302978">
    <property type="component" value="Chromosome"/>
</dbReference>
<feature type="compositionally biased region" description="Basic and acidic residues" evidence="1">
    <location>
        <begin position="1"/>
        <end position="10"/>
    </location>
</feature>
<organism evidence="3 4">
    <name type="scientific">Methanimicrococcus hongohii</name>
    <dbReference type="NCBI Taxonomy" id="3028295"/>
    <lineage>
        <taxon>Archaea</taxon>
        <taxon>Methanobacteriati</taxon>
        <taxon>Methanobacteriota</taxon>
        <taxon>Stenosarchaea group</taxon>
        <taxon>Methanomicrobia</taxon>
        <taxon>Methanosarcinales</taxon>
        <taxon>Methanosarcinaceae</taxon>
        <taxon>Methanimicrococcus</taxon>
    </lineage>
</organism>
<accession>A0AA96UY94</accession>
<dbReference type="KEGG" id="mehf:MmiHf6_01260"/>
<dbReference type="RefSeq" id="WP_316557808.1">
    <property type="nucleotide sequence ID" value="NZ_CP131059.1"/>
</dbReference>
<evidence type="ECO:0000313" key="3">
    <source>
        <dbReference type="EMBL" id="WNY22841.1"/>
    </source>
</evidence>
<keyword evidence="4" id="KW-1185">Reference proteome</keyword>
<evidence type="ECO:0000259" key="2">
    <source>
        <dbReference type="Pfam" id="PF04981"/>
    </source>
</evidence>
<dbReference type="InterPro" id="IPR039768">
    <property type="entry name" value="Nmd3"/>
</dbReference>
<reference evidence="3 4" key="1">
    <citation type="submission" date="2023-07" db="EMBL/GenBank/DDBJ databases">
        <title>Closed genoem sequence of Methanomicrococcus sp. Hf6.</title>
        <authorList>
            <person name="Poehlein A."/>
            <person name="Protasov E."/>
            <person name="Platt K."/>
            <person name="Reeh H."/>
            <person name="Daniel R."/>
            <person name="Brune A."/>
        </authorList>
    </citation>
    <scope>NUCLEOTIDE SEQUENCE [LARGE SCALE GENOMIC DNA]</scope>
    <source>
        <strain evidence="3 4">Hf6</strain>
    </source>
</reference>
<dbReference type="PANTHER" id="PTHR12746:SF2">
    <property type="entry name" value="60S RIBOSOMAL EXPORT PROTEIN NMD3"/>
    <property type="match status" value="1"/>
</dbReference>
<dbReference type="AlphaFoldDB" id="A0AA96UY94"/>